<accession>A0ABY9MQE6</accession>
<dbReference type="RefSeq" id="WP_308895475.1">
    <property type="nucleotide sequence ID" value="NZ_CP133218.1"/>
</dbReference>
<evidence type="ECO:0000313" key="2">
    <source>
        <dbReference type="Proteomes" id="UP001236657"/>
    </source>
</evidence>
<sequence>MADQPLSADNLDSFHRKSVHTLQLSNEDNLRLNVLLAQSLQAVRINESTMTVHALTDKGEAKVRLNPTARDEQYLRWVRELLSMKVTGSPGGYPIFLKRWTRMGHARNNLAQMLLLGEPEAVAAVVYTPGLSHDIARRAWWASPSSTNARCLLENPEVVNGELGKELTAYLLEFLPFEEVQLDVVDTVRLCLQGELVSAEEREKLWSRAKRKNPFYIGFLHADAAYIPLPDKPHRQHADVSAQLAALIETSNPYANAFASTLSNTGQNWLRALQLAMEKPVDQEVVISLFIAISKRFPLPLPERRGVCELSSALQRAEQFCHSDDCPAEVKAVRDTLNPATLPLFKAMLILAQMGEDSLIPYFGGNDSVGSVMRKRLEPLTQPLLAQTTLLLK</sequence>
<proteinExistence type="predicted"/>
<dbReference type="EMBL" id="CP133218">
    <property type="protein sequence ID" value="WML90879.1"/>
    <property type="molecule type" value="Genomic_DNA"/>
</dbReference>
<evidence type="ECO:0008006" key="3">
    <source>
        <dbReference type="Google" id="ProtNLM"/>
    </source>
</evidence>
<keyword evidence="2" id="KW-1185">Reference proteome</keyword>
<gene>
    <name evidence="1" type="ORF">RCF98_00665</name>
</gene>
<name>A0ABY9MQE6_9GAMM</name>
<organism evidence="1 2">
    <name type="scientific">Thiothrix lacustris</name>
    <dbReference type="NCBI Taxonomy" id="525917"/>
    <lineage>
        <taxon>Bacteria</taxon>
        <taxon>Pseudomonadati</taxon>
        <taxon>Pseudomonadota</taxon>
        <taxon>Gammaproteobacteria</taxon>
        <taxon>Thiotrichales</taxon>
        <taxon>Thiotrichaceae</taxon>
        <taxon>Thiothrix</taxon>
    </lineage>
</organism>
<evidence type="ECO:0000313" key="1">
    <source>
        <dbReference type="EMBL" id="WML90879.1"/>
    </source>
</evidence>
<dbReference type="Proteomes" id="UP001236657">
    <property type="component" value="Chromosome"/>
</dbReference>
<protein>
    <recommendedName>
        <fullName evidence="3">Sulfur reduction protein DsrS</fullName>
    </recommendedName>
</protein>
<reference evidence="1 2" key="1">
    <citation type="submission" date="2023-08" db="EMBL/GenBank/DDBJ databases">
        <title>New molecular markers tilS and rpoB for phylogenetic and monitoring studies of the genus Thiothrix biodiversity.</title>
        <authorList>
            <person name="Ravin N.V."/>
            <person name="Smolyakov D."/>
            <person name="Markov N.D."/>
            <person name="Beletsky A.V."/>
            <person name="Mardanov A.V."/>
            <person name="Rudenko T.S."/>
            <person name="Grabovich M.Y."/>
        </authorList>
    </citation>
    <scope>NUCLEOTIDE SEQUENCE [LARGE SCALE GENOMIC DNA]</scope>
    <source>
        <strain evidence="1 2">MK1</strain>
    </source>
</reference>